<dbReference type="InterPro" id="IPR011701">
    <property type="entry name" value="MFS"/>
</dbReference>
<feature type="transmembrane region" description="Helical" evidence="7">
    <location>
        <begin position="70"/>
        <end position="87"/>
    </location>
</feature>
<evidence type="ECO:0000313" key="9">
    <source>
        <dbReference type="EMBL" id="MBP2404864.1"/>
    </source>
</evidence>
<feature type="transmembrane region" description="Helical" evidence="7">
    <location>
        <begin position="158"/>
        <end position="182"/>
    </location>
</feature>
<evidence type="ECO:0000256" key="6">
    <source>
        <dbReference type="SAM" id="MobiDB-lite"/>
    </source>
</evidence>
<dbReference type="CDD" id="cd17324">
    <property type="entry name" value="MFS_NepI_like"/>
    <property type="match status" value="1"/>
</dbReference>
<dbReference type="RefSeq" id="WP_130879652.1">
    <property type="nucleotide sequence ID" value="NZ_JAGIOH010000001.1"/>
</dbReference>
<feature type="transmembrane region" description="Helical" evidence="7">
    <location>
        <begin position="323"/>
        <end position="345"/>
    </location>
</feature>
<feature type="transmembrane region" description="Helical" evidence="7">
    <location>
        <begin position="93"/>
        <end position="116"/>
    </location>
</feature>
<evidence type="ECO:0000313" key="10">
    <source>
        <dbReference type="Proteomes" id="UP001519291"/>
    </source>
</evidence>
<dbReference type="InterPro" id="IPR020846">
    <property type="entry name" value="MFS_dom"/>
</dbReference>
<proteinExistence type="predicted"/>
<dbReference type="NCBIfam" id="NF033135">
    <property type="entry name" value="cmx_cmrA"/>
    <property type="match status" value="1"/>
</dbReference>
<keyword evidence="5 7" id="KW-0472">Membrane</keyword>
<dbReference type="EMBL" id="JAGIOH010000001">
    <property type="protein sequence ID" value="MBP2404864.1"/>
    <property type="molecule type" value="Genomic_DNA"/>
</dbReference>
<evidence type="ECO:0000259" key="8">
    <source>
        <dbReference type="PROSITE" id="PS50850"/>
    </source>
</evidence>
<dbReference type="Pfam" id="PF07690">
    <property type="entry name" value="MFS_1"/>
    <property type="match status" value="1"/>
</dbReference>
<sequence>MPVAVYILSLGIFAQGTSEFMLSGLLPTMAEDLGVSIPDAGLLISAFAVGMLVGAPLLAVATLRVPRRTALVAFQAVFIAGHVVGALSPSYELLFATRVVTAVAYAGFWAVAAVTAVSMVPVESRAKAMSVVATGLSLATVLGVPAGTVLGQHAGWRAAFWAVAVLTAASLVSVVLFLPGSLGAGGPARTVRQELVAFVRPRLWLSYGITALSIGGVIVSFSYLAPLLTEVSGVPESWVPAVLSLYGVGALVGLTIGGRTADARPFPTLFLGLAGVVAFSLALWWAAGNTVLAVVLVFFLGLVGFVTNPAVQSRVFALGGDAPTLVGAVNTSAFNVGITVAPMLGGLAIDAGLGYRSVAWVGAAIGVAGLLATALAAALERRGGADAPTGPGRGPREGVPSEPRREPIREGVARVASMTSNR</sequence>
<keyword evidence="10" id="KW-1185">Reference proteome</keyword>
<dbReference type="PROSITE" id="PS50850">
    <property type="entry name" value="MFS"/>
    <property type="match status" value="1"/>
</dbReference>
<feature type="transmembrane region" description="Helical" evidence="7">
    <location>
        <begin position="42"/>
        <end position="63"/>
    </location>
</feature>
<evidence type="ECO:0000256" key="2">
    <source>
        <dbReference type="ARBA" id="ARBA00022475"/>
    </source>
</evidence>
<gene>
    <name evidence="9" type="ORF">JO379_004333</name>
</gene>
<organism evidence="9 10">
    <name type="scientific">Streptomyces syringium</name>
    <dbReference type="NCBI Taxonomy" id="76729"/>
    <lineage>
        <taxon>Bacteria</taxon>
        <taxon>Bacillati</taxon>
        <taxon>Actinomycetota</taxon>
        <taxon>Actinomycetes</taxon>
        <taxon>Kitasatosporales</taxon>
        <taxon>Streptomycetaceae</taxon>
        <taxon>Streptomyces</taxon>
    </lineage>
</organism>
<feature type="compositionally biased region" description="Basic and acidic residues" evidence="6">
    <location>
        <begin position="402"/>
        <end position="412"/>
    </location>
</feature>
<dbReference type="Gene3D" id="1.20.1250.20">
    <property type="entry name" value="MFS general substrate transporter like domains"/>
    <property type="match status" value="2"/>
</dbReference>
<feature type="transmembrane region" description="Helical" evidence="7">
    <location>
        <begin position="203"/>
        <end position="225"/>
    </location>
</feature>
<comment type="subcellular location">
    <subcellularLocation>
        <location evidence="1">Cell membrane</location>
        <topology evidence="1">Multi-pass membrane protein</topology>
    </subcellularLocation>
</comment>
<name>A0ABS4Y7U8_9ACTN</name>
<feature type="transmembrane region" description="Helical" evidence="7">
    <location>
        <begin position="237"/>
        <end position="256"/>
    </location>
</feature>
<feature type="transmembrane region" description="Helical" evidence="7">
    <location>
        <begin position="292"/>
        <end position="311"/>
    </location>
</feature>
<protein>
    <submittedName>
        <fullName evidence="9">DHA1 family chloramphenicol resistance protein-like MFS transporter</fullName>
    </submittedName>
</protein>
<comment type="caution">
    <text evidence="9">The sequence shown here is derived from an EMBL/GenBank/DDBJ whole genome shotgun (WGS) entry which is preliminary data.</text>
</comment>
<evidence type="ECO:0000256" key="4">
    <source>
        <dbReference type="ARBA" id="ARBA00022989"/>
    </source>
</evidence>
<keyword evidence="4 7" id="KW-1133">Transmembrane helix</keyword>
<dbReference type="SUPFAM" id="SSF103473">
    <property type="entry name" value="MFS general substrate transporter"/>
    <property type="match status" value="1"/>
</dbReference>
<keyword evidence="3 7" id="KW-0812">Transmembrane</keyword>
<evidence type="ECO:0000256" key="3">
    <source>
        <dbReference type="ARBA" id="ARBA00022692"/>
    </source>
</evidence>
<accession>A0ABS4Y7U8</accession>
<feature type="region of interest" description="Disordered" evidence="6">
    <location>
        <begin position="383"/>
        <end position="422"/>
    </location>
</feature>
<feature type="transmembrane region" description="Helical" evidence="7">
    <location>
        <begin position="357"/>
        <end position="379"/>
    </location>
</feature>
<dbReference type="InterPro" id="IPR050189">
    <property type="entry name" value="MFS_Efflux_Transporters"/>
</dbReference>
<reference evidence="9 10" key="1">
    <citation type="submission" date="2021-03" db="EMBL/GenBank/DDBJ databases">
        <title>Sequencing the genomes of 1000 actinobacteria strains.</title>
        <authorList>
            <person name="Klenk H.-P."/>
        </authorList>
    </citation>
    <scope>NUCLEOTIDE SEQUENCE [LARGE SCALE GENOMIC DNA]</scope>
    <source>
        <strain evidence="9 10">DSM 41480</strain>
    </source>
</reference>
<keyword evidence="2" id="KW-1003">Cell membrane</keyword>
<dbReference type="PANTHER" id="PTHR43124:SF3">
    <property type="entry name" value="CHLORAMPHENICOL EFFLUX PUMP RV0191"/>
    <property type="match status" value="1"/>
</dbReference>
<dbReference type="Proteomes" id="UP001519291">
    <property type="component" value="Unassembled WGS sequence"/>
</dbReference>
<dbReference type="InterPro" id="IPR036259">
    <property type="entry name" value="MFS_trans_sf"/>
</dbReference>
<dbReference type="GeneID" id="91571199"/>
<evidence type="ECO:0000256" key="1">
    <source>
        <dbReference type="ARBA" id="ARBA00004651"/>
    </source>
</evidence>
<feature type="domain" description="Major facilitator superfamily (MFS) profile" evidence="8">
    <location>
        <begin position="4"/>
        <end position="381"/>
    </location>
</feature>
<evidence type="ECO:0000256" key="5">
    <source>
        <dbReference type="ARBA" id="ARBA00023136"/>
    </source>
</evidence>
<evidence type="ECO:0000256" key="7">
    <source>
        <dbReference type="SAM" id="Phobius"/>
    </source>
</evidence>
<dbReference type="PANTHER" id="PTHR43124">
    <property type="entry name" value="PURINE EFFLUX PUMP PBUE"/>
    <property type="match status" value="1"/>
</dbReference>
<feature type="transmembrane region" description="Helical" evidence="7">
    <location>
        <begin position="128"/>
        <end position="146"/>
    </location>
</feature>
<feature type="transmembrane region" description="Helical" evidence="7">
    <location>
        <begin position="268"/>
        <end position="286"/>
    </location>
</feature>